<accession>A0A4Q9MI30</accession>
<dbReference type="InterPro" id="IPR000192">
    <property type="entry name" value="Aminotrans_V_dom"/>
</dbReference>
<name>A0A4Q9MI30_9APHY</name>
<dbReference type="Pfam" id="PF00266">
    <property type="entry name" value="Aminotran_5"/>
    <property type="match status" value="1"/>
</dbReference>
<dbReference type="Gene3D" id="3.90.1150.10">
    <property type="entry name" value="Aspartate Aminotransferase, domain 1"/>
    <property type="match status" value="1"/>
</dbReference>
<sequence length="426" mass="46486">MSAPTLDIVAVRAAFPALASGYLYADNAGGSQCLATAAHAITDYLLNTNVQLGADYSVSVVSTQRVAAGAEAARELFNAESADEVAYGSSSTMLVENLARAVEGDVLEGEEIVITGEHESNAGPWKRLAARKGATIKLWNATQLAAYPNNTYAVGLQLDALLPLISAKTRVVAFTACSNILGSIIPVAEIVKAIRARGAELGVRKLEVCVDCVAYAPHRRVDVRAWDADYAYFSFYKVYGPHISVLYARRASLVSSLSSLGHHFLRVHDKPYKVQPGGPGYELPWGCTPVVPYLKSLTPSGTLEDAWLAVARQEQTLLKELLGYLRRKYERGVRIVGDEREGETRVPTVSFVVAGERPIKSKDVVAFFDKKPNVGIRYGHFYAYTLVDTLQPKLDADDGIIRISLVHYNTVEEVKRIVEILEEVLV</sequence>
<dbReference type="InterPro" id="IPR015422">
    <property type="entry name" value="PyrdxlP-dep_Trfase_small"/>
</dbReference>
<dbReference type="EMBL" id="ML143444">
    <property type="protein sequence ID" value="TBU26547.1"/>
    <property type="molecule type" value="Genomic_DNA"/>
</dbReference>
<dbReference type="SUPFAM" id="SSF53383">
    <property type="entry name" value="PLP-dependent transferases"/>
    <property type="match status" value="1"/>
</dbReference>
<dbReference type="Proteomes" id="UP000292957">
    <property type="component" value="Unassembled WGS sequence"/>
</dbReference>
<protein>
    <submittedName>
        <fullName evidence="2">PLP-dependent transferase</fullName>
    </submittedName>
</protein>
<dbReference type="OrthoDB" id="420046at2759"/>
<proteinExistence type="predicted"/>
<evidence type="ECO:0000313" key="2">
    <source>
        <dbReference type="EMBL" id="TBU26547.1"/>
    </source>
</evidence>
<dbReference type="AlphaFoldDB" id="A0A4Q9MI30"/>
<dbReference type="PANTHER" id="PTHR43586:SF21">
    <property type="entry name" value="PYRIDOXAL PHOSPHATE (PLP)-DEPENDENT ASPARTATE AMINOTRANSFERASE SUPERFAMILY"/>
    <property type="match status" value="1"/>
</dbReference>
<evidence type="ECO:0000259" key="1">
    <source>
        <dbReference type="Pfam" id="PF00266"/>
    </source>
</evidence>
<dbReference type="InterPro" id="IPR015421">
    <property type="entry name" value="PyrdxlP-dep_Trfase_major"/>
</dbReference>
<dbReference type="Gene3D" id="3.40.640.10">
    <property type="entry name" value="Type I PLP-dependent aspartate aminotransferase-like (Major domain)"/>
    <property type="match status" value="1"/>
</dbReference>
<dbReference type="PANTHER" id="PTHR43586">
    <property type="entry name" value="CYSTEINE DESULFURASE"/>
    <property type="match status" value="1"/>
</dbReference>
<keyword evidence="2" id="KW-0808">Transferase</keyword>
<reference evidence="2" key="1">
    <citation type="submission" date="2019-01" db="EMBL/GenBank/DDBJ databases">
        <title>Draft genome sequences of three monokaryotic isolates of the white-rot basidiomycete fungus Dichomitus squalens.</title>
        <authorList>
            <consortium name="DOE Joint Genome Institute"/>
            <person name="Lopez S.C."/>
            <person name="Andreopoulos B."/>
            <person name="Pangilinan J."/>
            <person name="Lipzen A."/>
            <person name="Riley R."/>
            <person name="Ahrendt S."/>
            <person name="Ng V."/>
            <person name="Barry K."/>
            <person name="Daum C."/>
            <person name="Grigoriev I.V."/>
            <person name="Hilden K.S."/>
            <person name="Makela M.R."/>
            <person name="de Vries R.P."/>
        </authorList>
    </citation>
    <scope>NUCLEOTIDE SEQUENCE [LARGE SCALE GENOMIC DNA]</scope>
    <source>
        <strain evidence="2">OM18370.1</strain>
    </source>
</reference>
<gene>
    <name evidence="2" type="ORF">BD311DRAFT_428949</name>
</gene>
<organism evidence="2">
    <name type="scientific">Dichomitus squalens</name>
    <dbReference type="NCBI Taxonomy" id="114155"/>
    <lineage>
        <taxon>Eukaryota</taxon>
        <taxon>Fungi</taxon>
        <taxon>Dikarya</taxon>
        <taxon>Basidiomycota</taxon>
        <taxon>Agaricomycotina</taxon>
        <taxon>Agaricomycetes</taxon>
        <taxon>Polyporales</taxon>
        <taxon>Polyporaceae</taxon>
        <taxon>Dichomitus</taxon>
    </lineage>
</organism>
<dbReference type="GO" id="GO:0016740">
    <property type="term" value="F:transferase activity"/>
    <property type="evidence" value="ECO:0007669"/>
    <property type="project" value="UniProtKB-KW"/>
</dbReference>
<dbReference type="InterPro" id="IPR015424">
    <property type="entry name" value="PyrdxlP-dep_Trfase"/>
</dbReference>
<feature type="domain" description="Aminotransferase class V" evidence="1">
    <location>
        <begin position="24"/>
        <end position="416"/>
    </location>
</feature>